<accession>A0A1Y1SG35</accession>
<gene>
    <name evidence="1" type="ORF">ATO7_00655</name>
</gene>
<dbReference type="STRING" id="1317117.ATO7_00655"/>
<dbReference type="Pfam" id="PF10604">
    <property type="entry name" value="Polyketide_cyc2"/>
    <property type="match status" value="1"/>
</dbReference>
<dbReference type="Gene3D" id="3.30.530.20">
    <property type="match status" value="1"/>
</dbReference>
<dbReference type="OrthoDB" id="4459835at2"/>
<dbReference type="SUPFAM" id="SSF55961">
    <property type="entry name" value="Bet v1-like"/>
    <property type="match status" value="1"/>
</dbReference>
<dbReference type="InterPro" id="IPR019587">
    <property type="entry name" value="Polyketide_cyclase/dehydratase"/>
</dbReference>
<organism evidence="1 2">
    <name type="scientific">Oceanococcus atlanticus</name>
    <dbReference type="NCBI Taxonomy" id="1317117"/>
    <lineage>
        <taxon>Bacteria</taxon>
        <taxon>Pseudomonadati</taxon>
        <taxon>Pseudomonadota</taxon>
        <taxon>Gammaproteobacteria</taxon>
        <taxon>Chromatiales</taxon>
        <taxon>Oceanococcaceae</taxon>
        <taxon>Oceanococcus</taxon>
    </lineage>
</organism>
<reference evidence="1 2" key="1">
    <citation type="submission" date="2013-04" db="EMBL/GenBank/DDBJ databases">
        <title>Oceanococcus atlanticus 22II-S10r2 Genome Sequencing.</title>
        <authorList>
            <person name="Lai Q."/>
            <person name="Li G."/>
            <person name="Shao Z."/>
        </authorList>
    </citation>
    <scope>NUCLEOTIDE SEQUENCE [LARGE SCALE GENOMIC DNA]</scope>
    <source>
        <strain evidence="1 2">22II-S10r2</strain>
    </source>
</reference>
<name>A0A1Y1SG35_9GAMM</name>
<dbReference type="RefSeq" id="WP_083558992.1">
    <property type="nucleotide sequence ID" value="NZ_AQQV01000001.1"/>
</dbReference>
<protein>
    <recommendedName>
        <fullName evidence="3">Polyketide cyclase/dehydrase</fullName>
    </recommendedName>
</protein>
<sequence>MSQHHIRITQDSARPVGELFAALADHNKLNKVFLIPVRRIRDGQPDVNGAGSVRRMGPPPLGIEETVTAAQADEFIEYRITRNGGPVRNHKGRLDFAATERGSQVTWTIDFEAPLAPIGRALELGLSQALKMGLKRIA</sequence>
<dbReference type="InterPro" id="IPR023393">
    <property type="entry name" value="START-like_dom_sf"/>
</dbReference>
<evidence type="ECO:0008006" key="3">
    <source>
        <dbReference type="Google" id="ProtNLM"/>
    </source>
</evidence>
<dbReference type="AlphaFoldDB" id="A0A1Y1SG35"/>
<dbReference type="CDD" id="cd07821">
    <property type="entry name" value="PYR_PYL_RCAR_like"/>
    <property type="match status" value="1"/>
</dbReference>
<dbReference type="EMBL" id="AQQV01000001">
    <property type="protein sequence ID" value="ORE88340.1"/>
    <property type="molecule type" value="Genomic_DNA"/>
</dbReference>
<proteinExistence type="predicted"/>
<evidence type="ECO:0000313" key="1">
    <source>
        <dbReference type="EMBL" id="ORE88340.1"/>
    </source>
</evidence>
<evidence type="ECO:0000313" key="2">
    <source>
        <dbReference type="Proteomes" id="UP000192342"/>
    </source>
</evidence>
<comment type="caution">
    <text evidence="1">The sequence shown here is derived from an EMBL/GenBank/DDBJ whole genome shotgun (WGS) entry which is preliminary data.</text>
</comment>
<dbReference type="Proteomes" id="UP000192342">
    <property type="component" value="Unassembled WGS sequence"/>
</dbReference>
<keyword evidence="2" id="KW-1185">Reference proteome</keyword>